<keyword evidence="1" id="KW-1133">Transmembrane helix</keyword>
<reference evidence="2" key="1">
    <citation type="journal article" date="2019" name="MBio">
        <title>Virus Genomes from Deep Sea Sediments Expand the Ocean Megavirome and Support Independent Origins of Viral Gigantism.</title>
        <authorList>
            <person name="Backstrom D."/>
            <person name="Yutin N."/>
            <person name="Jorgensen S.L."/>
            <person name="Dharamshi J."/>
            <person name="Homa F."/>
            <person name="Zaremba-Niedwiedzka K."/>
            <person name="Spang A."/>
            <person name="Wolf Y.I."/>
            <person name="Koonin E.V."/>
            <person name="Ettema T.J."/>
        </authorList>
    </citation>
    <scope>NUCLEOTIDE SEQUENCE</scope>
</reference>
<evidence type="ECO:0008006" key="3">
    <source>
        <dbReference type="Google" id="ProtNLM"/>
    </source>
</evidence>
<organism evidence="2">
    <name type="scientific">Pithovirus LCPAC304</name>
    <dbReference type="NCBI Taxonomy" id="2506594"/>
    <lineage>
        <taxon>Viruses</taxon>
        <taxon>Pithoviruses</taxon>
    </lineage>
</organism>
<protein>
    <recommendedName>
        <fullName evidence="3">Transmembrane protein</fullName>
    </recommendedName>
</protein>
<evidence type="ECO:0000313" key="2">
    <source>
        <dbReference type="EMBL" id="QBK92174.1"/>
    </source>
</evidence>
<evidence type="ECO:0000256" key="1">
    <source>
        <dbReference type="SAM" id="Phobius"/>
    </source>
</evidence>
<keyword evidence="1" id="KW-0812">Transmembrane</keyword>
<keyword evidence="1" id="KW-0472">Membrane</keyword>
<accession>A0A481Z8H2</accession>
<sequence length="501" mass="51393">MGVAETLGIIFAAFMILGGITLIVWFFVFRQPSTAVTGAPCTKDVDCSQLCKPGEVGCTVFDEYQGEVCGSDGKCASVNCQTNATCNKLPGSTCFGYSPTAGESSCVPLSCTTTDDCVPEGDAKNVDVVCVYNSLIGNGVCVPTKPKGGDCYQINGLFKDADGKCIVCDDSTPCLGGSFCKEGRCFRCGDTTDNLCETDDKKAEAGPWGFCGTVGTGCGGGNISFTCTDKINNEDIVLPKGSLDGNGLCLPTDAECAFSWFNTNGSLTGPANLGGRCTSAAPYCDASGKCVTTPIDGAGVLCGQLSGIPSTGQISDSTGQVTYDLTGICTGRLVAPDVFSSLSDFTSDGGALVSGTRCLGNNVNGGNCTCKTVNPTTDPEKVQCPKGTFCQPFTTSKTKDVTINSQLPGICLISSGTGVFVPNSGNLGYFYANSACIPNQALNGIPTCTTLTVIRAQAQGGPGAFCYSTDQCLYQGKKQGTNSTLGALQCVNNRCVGGLVA</sequence>
<feature type="transmembrane region" description="Helical" evidence="1">
    <location>
        <begin position="7"/>
        <end position="28"/>
    </location>
</feature>
<gene>
    <name evidence="2" type="ORF">LCPAC304_05210</name>
</gene>
<proteinExistence type="predicted"/>
<dbReference type="EMBL" id="MK500568">
    <property type="protein sequence ID" value="QBK92174.1"/>
    <property type="molecule type" value="Genomic_DNA"/>
</dbReference>
<name>A0A481Z8H2_9VIRU</name>